<dbReference type="EMBL" id="JANHOG010001658">
    <property type="protein sequence ID" value="KAJ3533598.1"/>
    <property type="molecule type" value="Genomic_DNA"/>
</dbReference>
<reference evidence="1" key="1">
    <citation type="submission" date="2022-07" db="EMBL/GenBank/DDBJ databases">
        <title>Genome Sequence of Phlebia brevispora.</title>
        <authorList>
            <person name="Buettner E."/>
        </authorList>
    </citation>
    <scope>NUCLEOTIDE SEQUENCE</scope>
    <source>
        <strain evidence="1">MPL23</strain>
    </source>
</reference>
<protein>
    <submittedName>
        <fullName evidence="1">Uncharacterized protein</fullName>
    </submittedName>
</protein>
<keyword evidence="2" id="KW-1185">Reference proteome</keyword>
<name>A0ACC1S7E3_9APHY</name>
<organism evidence="1 2">
    <name type="scientific">Phlebia brevispora</name>
    <dbReference type="NCBI Taxonomy" id="194682"/>
    <lineage>
        <taxon>Eukaryota</taxon>
        <taxon>Fungi</taxon>
        <taxon>Dikarya</taxon>
        <taxon>Basidiomycota</taxon>
        <taxon>Agaricomycotina</taxon>
        <taxon>Agaricomycetes</taxon>
        <taxon>Polyporales</taxon>
        <taxon>Meruliaceae</taxon>
        <taxon>Phlebia</taxon>
    </lineage>
</organism>
<gene>
    <name evidence="1" type="ORF">NM688_g7261</name>
</gene>
<accession>A0ACC1S7E3</accession>
<sequence length="243" mass="27917">MLRLHTTFARPALASRLALFSPASRRFVRKMSQKTLFQAIKEDHEEMYEYHDQYKRARERGDVEAQTRWVNQLRWEVARHAVGEEIVVYPLMEKHLGEKGKQLADHDRAEHLNVKNDLYQLEGLDPGTADFDNLIEKMMASLHHHNDDEEIDDLPLLEPAIGEQASKAAAQEFKRTKKFVPTRAHPDAPNKPPFETFAGFLAAPIDKLVDVFASFPKEEEMKEAKEELKHRDHDAAASRAAKA</sequence>
<evidence type="ECO:0000313" key="1">
    <source>
        <dbReference type="EMBL" id="KAJ3533598.1"/>
    </source>
</evidence>
<proteinExistence type="predicted"/>
<dbReference type="Proteomes" id="UP001148662">
    <property type="component" value="Unassembled WGS sequence"/>
</dbReference>
<comment type="caution">
    <text evidence="1">The sequence shown here is derived from an EMBL/GenBank/DDBJ whole genome shotgun (WGS) entry which is preliminary data.</text>
</comment>
<evidence type="ECO:0000313" key="2">
    <source>
        <dbReference type="Proteomes" id="UP001148662"/>
    </source>
</evidence>